<accession>A0A183DVA0</accession>
<evidence type="ECO:0000256" key="1">
    <source>
        <dbReference type="SAM" id="Coils"/>
    </source>
</evidence>
<keyword evidence="1" id="KW-0175">Coiled coil</keyword>
<evidence type="ECO:0000256" key="2">
    <source>
        <dbReference type="SAM" id="MobiDB-lite"/>
    </source>
</evidence>
<sequence>LNESRNATRDLEKQLQDAHALADDLRRNRSALEDKLEQVEREREVALKPSDFENELENVKNELEVKRERVSNLESRLADAERFLDEKHQQLCKAISRADSFESLVNEKNDVIDDLSKQIWEKDGQIDKLQKEVEGLQAEQGQHHFLPEQMQQLKNRMEEDRKQVDVLRKENERLISDMNTLQETVSALQEQLSEKEDELHNLEKARNDAQWSLGEHIQWLADANNRADGLQNALEEKEREIKELREEISRITQVADEEKLMCQRALEEMNAKLAEFEKSPKQEDIDALDATIESLRNEISEKDKCIENITKSKNDAEQSLNEHSQWLLDANSRIADLENNEKDKDKRITALHDEIEQLSGKVVLDLKAALEAVQRNEKLEMPVEELVAKLNDAERALAESPKLNDFLSLKAENDDLRKKLHEKEACLEGLEKEKNDAQWRLGEHIQWLKDANDRANWLDGFVHDKDRSISELQQENEQLRCELASAPKSEDVGLINLEASSRDKDDIIDGLRRELEALRAEDAAQDDDRMRCLEHQVKDLNRAMQEKDEYVARLEKERNDKEWSLGEHRQWLSDANNRADELAAKLRKAEDELSRREHTEEPDGTEKCKVRAGYELD</sequence>
<dbReference type="PANTHER" id="PTHR34707:SF1">
    <property type="entry name" value="VIMENTIN-TYPE INTERMEDIATE FILAMENT-ASSOCIATED COILED-COIL PROTEIN"/>
    <property type="match status" value="1"/>
</dbReference>
<dbReference type="PANTHER" id="PTHR34707">
    <property type="entry name" value="VIMENTIN-TYPE INTERMEDIATE FILAMENT-ASSOCIATED COILED-COIL PROTEIN"/>
    <property type="match status" value="1"/>
</dbReference>
<evidence type="ECO:0000313" key="3">
    <source>
        <dbReference type="WBParaSite" id="GPUH_0001265501-mRNA-1"/>
    </source>
</evidence>
<dbReference type="SUPFAM" id="SSF57997">
    <property type="entry name" value="Tropomyosin"/>
    <property type="match status" value="1"/>
</dbReference>
<reference evidence="3" key="1">
    <citation type="submission" date="2016-06" db="UniProtKB">
        <authorList>
            <consortium name="WormBaseParasite"/>
        </authorList>
    </citation>
    <scope>IDENTIFICATION</scope>
</reference>
<organism evidence="3">
    <name type="scientific">Gongylonema pulchrum</name>
    <dbReference type="NCBI Taxonomy" id="637853"/>
    <lineage>
        <taxon>Eukaryota</taxon>
        <taxon>Metazoa</taxon>
        <taxon>Ecdysozoa</taxon>
        <taxon>Nematoda</taxon>
        <taxon>Chromadorea</taxon>
        <taxon>Rhabditida</taxon>
        <taxon>Spirurina</taxon>
        <taxon>Spiruromorpha</taxon>
        <taxon>Spiruroidea</taxon>
        <taxon>Gongylonematidae</taxon>
        <taxon>Gongylonema</taxon>
    </lineage>
</organism>
<feature type="coiled-coil region" evidence="1">
    <location>
        <begin position="1"/>
        <end position="261"/>
    </location>
</feature>
<dbReference type="Gene3D" id="1.10.287.1490">
    <property type="match status" value="1"/>
</dbReference>
<feature type="region of interest" description="Disordered" evidence="2">
    <location>
        <begin position="589"/>
        <end position="617"/>
    </location>
</feature>
<protein>
    <submittedName>
        <fullName evidence="3">Myosin_tail_1 domain-containing protein</fullName>
    </submittedName>
</protein>
<dbReference type="WBParaSite" id="GPUH_0001265501-mRNA-1">
    <property type="protein sequence ID" value="GPUH_0001265501-mRNA-1"/>
    <property type="gene ID" value="GPUH_0001265501"/>
</dbReference>
<proteinExistence type="predicted"/>
<dbReference type="GO" id="GO:0045098">
    <property type="term" value="C:type III intermediate filament"/>
    <property type="evidence" value="ECO:0007669"/>
    <property type="project" value="TreeGrafter"/>
</dbReference>
<dbReference type="AlphaFoldDB" id="A0A183DVA0"/>
<name>A0A183DVA0_9BILA</name>